<feature type="non-terminal residue" evidence="11">
    <location>
        <position position="1"/>
    </location>
</feature>
<evidence type="ECO:0000259" key="9">
    <source>
        <dbReference type="PROSITE" id="PS50109"/>
    </source>
</evidence>
<dbReference type="CDD" id="cd00082">
    <property type="entry name" value="HisKA"/>
    <property type="match status" value="1"/>
</dbReference>
<evidence type="ECO:0000256" key="4">
    <source>
        <dbReference type="ARBA" id="ARBA00022679"/>
    </source>
</evidence>
<dbReference type="Gene3D" id="3.30.450.20">
    <property type="entry name" value="PAS domain"/>
    <property type="match status" value="1"/>
</dbReference>
<dbReference type="FunFam" id="3.30.565.10:FF:000006">
    <property type="entry name" value="Sensor histidine kinase WalK"/>
    <property type="match status" value="1"/>
</dbReference>
<dbReference type="SUPFAM" id="SSF47384">
    <property type="entry name" value="Homodimeric domain of signal transducing histidine kinase"/>
    <property type="match status" value="1"/>
</dbReference>
<feature type="domain" description="Histidine kinase" evidence="9">
    <location>
        <begin position="102"/>
        <end position="318"/>
    </location>
</feature>
<dbReference type="InterPro" id="IPR003594">
    <property type="entry name" value="HATPase_dom"/>
</dbReference>
<dbReference type="InterPro" id="IPR000700">
    <property type="entry name" value="PAS-assoc_C"/>
</dbReference>
<dbReference type="PROSITE" id="PS50113">
    <property type="entry name" value="PAC"/>
    <property type="match status" value="1"/>
</dbReference>
<dbReference type="InterPro" id="IPR035965">
    <property type="entry name" value="PAS-like_dom_sf"/>
</dbReference>
<reference evidence="11" key="1">
    <citation type="journal article" date="2020" name="mSystems">
        <title>Genome- and Community-Level Interaction Insights into Carbon Utilization and Element Cycling Functions of Hydrothermarchaeota in Hydrothermal Sediment.</title>
        <authorList>
            <person name="Zhou Z."/>
            <person name="Liu Y."/>
            <person name="Xu W."/>
            <person name="Pan J."/>
            <person name="Luo Z.H."/>
            <person name="Li M."/>
        </authorList>
    </citation>
    <scope>NUCLEOTIDE SEQUENCE [LARGE SCALE GENOMIC DNA]</scope>
    <source>
        <strain evidence="11">HyVt-369</strain>
    </source>
</reference>
<dbReference type="SMART" id="SM00086">
    <property type="entry name" value="PAC"/>
    <property type="match status" value="1"/>
</dbReference>
<dbReference type="PANTHER" id="PTHR43711">
    <property type="entry name" value="TWO-COMPONENT HISTIDINE KINASE"/>
    <property type="match status" value="1"/>
</dbReference>
<dbReference type="InterPro" id="IPR000014">
    <property type="entry name" value="PAS"/>
</dbReference>
<dbReference type="GO" id="GO:0000155">
    <property type="term" value="F:phosphorelay sensor kinase activity"/>
    <property type="evidence" value="ECO:0007669"/>
    <property type="project" value="InterPro"/>
</dbReference>
<keyword evidence="5" id="KW-0418">Kinase</keyword>
<dbReference type="PROSITE" id="PS50109">
    <property type="entry name" value="HIS_KIN"/>
    <property type="match status" value="1"/>
</dbReference>
<name>A0A7C1NMD6_UNCC3</name>
<dbReference type="CDD" id="cd00075">
    <property type="entry name" value="HATPase"/>
    <property type="match status" value="1"/>
</dbReference>
<evidence type="ECO:0000256" key="6">
    <source>
        <dbReference type="ARBA" id="ARBA00023012"/>
    </source>
</evidence>
<dbReference type="SUPFAM" id="SSF55785">
    <property type="entry name" value="PYP-like sensor domain (PAS domain)"/>
    <property type="match status" value="1"/>
</dbReference>
<evidence type="ECO:0000256" key="5">
    <source>
        <dbReference type="ARBA" id="ARBA00022777"/>
    </source>
</evidence>
<keyword evidence="7" id="KW-0472">Membrane</keyword>
<sequence length="326" mass="37168">RGEFHNKRKDGSLYWEDASISPVKNSEGTIINFVKVAKDVTQRKKAEEKLKEYQEHLEELVKERTIKLDKEILERRKAEGLIREQNERLKELDRMKSEFLSTAAHELRTPLTSILGFSEILLKRKLDEERKNRFLKIINEESLSLSALINDLLDLSRIESGRGFKITKAPIEIGGIILENVDIFQEQTDKHTFKVNLPDDLVKIEADKDKINQVMENLISNALKFSPEGGEITVSMKETKDEVKVSVSDNGMGIPEKDLSHVFEKFYRAENASSEAIGGTGLGLAIVKYIVESHGGKIWVESKLAKGSTFSFVLSVRSKRLRIRRK</sequence>
<comment type="catalytic activity">
    <reaction evidence="1">
        <text>ATP + protein L-histidine = ADP + protein N-phospho-L-histidine.</text>
        <dbReference type="EC" id="2.7.13.3"/>
    </reaction>
</comment>
<dbReference type="InterPro" id="IPR036890">
    <property type="entry name" value="HATPase_C_sf"/>
</dbReference>
<dbReference type="Gene3D" id="3.30.565.10">
    <property type="entry name" value="Histidine kinase-like ATPase, C-terminal domain"/>
    <property type="match status" value="1"/>
</dbReference>
<dbReference type="InterPro" id="IPR005467">
    <property type="entry name" value="His_kinase_dom"/>
</dbReference>
<dbReference type="SMART" id="SM00388">
    <property type="entry name" value="HisKA"/>
    <property type="match status" value="1"/>
</dbReference>
<dbReference type="AlphaFoldDB" id="A0A7C1NMD6"/>
<evidence type="ECO:0000256" key="2">
    <source>
        <dbReference type="ARBA" id="ARBA00012438"/>
    </source>
</evidence>
<dbReference type="InterPro" id="IPR001610">
    <property type="entry name" value="PAC"/>
</dbReference>
<dbReference type="InterPro" id="IPR050736">
    <property type="entry name" value="Sensor_HK_Regulatory"/>
</dbReference>
<dbReference type="Proteomes" id="UP000885695">
    <property type="component" value="Unassembled WGS sequence"/>
</dbReference>
<keyword evidence="8" id="KW-0175">Coiled coil</keyword>
<dbReference type="InterPro" id="IPR004358">
    <property type="entry name" value="Sig_transdc_His_kin-like_C"/>
</dbReference>
<evidence type="ECO:0000256" key="7">
    <source>
        <dbReference type="ARBA" id="ARBA00023136"/>
    </source>
</evidence>
<organism evidence="11">
    <name type="scientific">candidate division CPR3 bacterium</name>
    <dbReference type="NCBI Taxonomy" id="2268181"/>
    <lineage>
        <taxon>Bacteria</taxon>
        <taxon>Bacteria division CPR3</taxon>
    </lineage>
</organism>
<evidence type="ECO:0000259" key="10">
    <source>
        <dbReference type="PROSITE" id="PS50113"/>
    </source>
</evidence>
<keyword evidence="3" id="KW-0597">Phosphoprotein</keyword>
<dbReference type="FunFam" id="1.10.287.130:FF:000001">
    <property type="entry name" value="Two-component sensor histidine kinase"/>
    <property type="match status" value="1"/>
</dbReference>
<keyword evidence="4" id="KW-0808">Transferase</keyword>
<dbReference type="PANTHER" id="PTHR43711:SF31">
    <property type="entry name" value="HISTIDINE KINASE"/>
    <property type="match status" value="1"/>
</dbReference>
<protein>
    <recommendedName>
        <fullName evidence="2">histidine kinase</fullName>
        <ecNumber evidence="2">2.7.13.3</ecNumber>
    </recommendedName>
</protein>
<feature type="domain" description="PAC" evidence="10">
    <location>
        <begin position="1"/>
        <end position="52"/>
    </location>
</feature>
<evidence type="ECO:0000313" key="11">
    <source>
        <dbReference type="EMBL" id="HEB13534.1"/>
    </source>
</evidence>
<dbReference type="InterPro" id="IPR036097">
    <property type="entry name" value="HisK_dim/P_sf"/>
</dbReference>
<dbReference type="EC" id="2.7.13.3" evidence="2"/>
<dbReference type="EMBL" id="DRHL01000054">
    <property type="protein sequence ID" value="HEB13534.1"/>
    <property type="molecule type" value="Genomic_DNA"/>
</dbReference>
<gene>
    <name evidence="11" type="ORF">ENI13_00985</name>
</gene>
<dbReference type="InterPro" id="IPR003661">
    <property type="entry name" value="HisK_dim/P_dom"/>
</dbReference>
<keyword evidence="6" id="KW-0902">Two-component regulatory system</keyword>
<dbReference type="SMART" id="SM00387">
    <property type="entry name" value="HATPase_c"/>
    <property type="match status" value="1"/>
</dbReference>
<dbReference type="Pfam" id="PF00512">
    <property type="entry name" value="HisKA"/>
    <property type="match status" value="1"/>
</dbReference>
<dbReference type="Gene3D" id="1.10.287.130">
    <property type="match status" value="1"/>
</dbReference>
<accession>A0A7C1NMD6</accession>
<dbReference type="PRINTS" id="PR00344">
    <property type="entry name" value="BCTRLSENSOR"/>
</dbReference>
<dbReference type="Pfam" id="PF02518">
    <property type="entry name" value="HATPase_c"/>
    <property type="match status" value="1"/>
</dbReference>
<feature type="coiled-coil region" evidence="8">
    <location>
        <begin position="36"/>
        <end position="95"/>
    </location>
</feature>
<proteinExistence type="predicted"/>
<evidence type="ECO:0000256" key="8">
    <source>
        <dbReference type="SAM" id="Coils"/>
    </source>
</evidence>
<evidence type="ECO:0000256" key="3">
    <source>
        <dbReference type="ARBA" id="ARBA00022553"/>
    </source>
</evidence>
<dbReference type="NCBIfam" id="TIGR00229">
    <property type="entry name" value="sensory_box"/>
    <property type="match status" value="1"/>
</dbReference>
<evidence type="ECO:0000256" key="1">
    <source>
        <dbReference type="ARBA" id="ARBA00000085"/>
    </source>
</evidence>
<comment type="caution">
    <text evidence="11">The sequence shown here is derived from an EMBL/GenBank/DDBJ whole genome shotgun (WGS) entry which is preliminary data.</text>
</comment>
<dbReference type="SUPFAM" id="SSF55874">
    <property type="entry name" value="ATPase domain of HSP90 chaperone/DNA topoisomerase II/histidine kinase"/>
    <property type="match status" value="1"/>
</dbReference>